<dbReference type="EMBL" id="CYKH01001666">
    <property type="protein sequence ID" value="CUG88642.1"/>
    <property type="molecule type" value="Genomic_DNA"/>
</dbReference>
<accession>A0A0S4JAP4</accession>
<dbReference type="AlphaFoldDB" id="A0A0S4JAP4"/>
<feature type="region of interest" description="Disordered" evidence="1">
    <location>
        <begin position="335"/>
        <end position="365"/>
    </location>
</feature>
<dbReference type="OrthoDB" id="271786at2759"/>
<keyword evidence="3" id="KW-1185">Reference proteome</keyword>
<protein>
    <submittedName>
        <fullName evidence="2">Uncharacterized protein</fullName>
    </submittedName>
</protein>
<evidence type="ECO:0000256" key="1">
    <source>
        <dbReference type="SAM" id="MobiDB-lite"/>
    </source>
</evidence>
<evidence type="ECO:0000313" key="3">
    <source>
        <dbReference type="Proteomes" id="UP000051952"/>
    </source>
</evidence>
<sequence>MRQRCRQPDGLLPSARVIDDAKVFCNLTSNKTDNNKKKRQEEPQNLCSTTSHKIRADLLQLIFTLFENAIHFCSFLCCYNTSNTNNREMHRSSSSASRNRMTVSKSTGAINGAAVQKLFHQKKQADIKHASNKMERREKAFTPGGSGSGAVSGPSTLPKSGGQMLVSDSDSSEDALLSTASQYTKHFDQGNDGSCFLLRCRKQLHEKSLNHSEKDKIQNAPRTEIEEATEFRKNLYIIRHESGLQRRRAVDPYLQLTGAQVDLHTVIPNSSCANKMYKEHHGWMINNNSRQQLTHDNVPLMTRIMRGEYYTGNPSRRGVRNNFVELNRKHVRAASAASRVFPEPHSRDHCHNTHADKATRLPSWN</sequence>
<name>A0A0S4JAP4_BODSA</name>
<feature type="region of interest" description="Disordered" evidence="1">
    <location>
        <begin position="122"/>
        <end position="171"/>
    </location>
</feature>
<gene>
    <name evidence="2" type="ORF">BSAL_16560</name>
</gene>
<feature type="compositionally biased region" description="Basic and acidic residues" evidence="1">
    <location>
        <begin position="342"/>
        <end position="359"/>
    </location>
</feature>
<dbReference type="Proteomes" id="UP000051952">
    <property type="component" value="Unassembled WGS sequence"/>
</dbReference>
<proteinExistence type="predicted"/>
<feature type="compositionally biased region" description="Basic and acidic residues" evidence="1">
    <location>
        <begin position="123"/>
        <end position="140"/>
    </location>
</feature>
<organism evidence="2 3">
    <name type="scientific">Bodo saltans</name>
    <name type="common">Flagellated protozoan</name>
    <dbReference type="NCBI Taxonomy" id="75058"/>
    <lineage>
        <taxon>Eukaryota</taxon>
        <taxon>Discoba</taxon>
        <taxon>Euglenozoa</taxon>
        <taxon>Kinetoplastea</taxon>
        <taxon>Metakinetoplastina</taxon>
        <taxon>Eubodonida</taxon>
        <taxon>Bodonidae</taxon>
        <taxon>Bodo</taxon>
    </lineage>
</organism>
<evidence type="ECO:0000313" key="2">
    <source>
        <dbReference type="EMBL" id="CUG88642.1"/>
    </source>
</evidence>
<reference evidence="3" key="1">
    <citation type="submission" date="2015-09" db="EMBL/GenBank/DDBJ databases">
        <authorList>
            <consortium name="Pathogen Informatics"/>
        </authorList>
    </citation>
    <scope>NUCLEOTIDE SEQUENCE [LARGE SCALE GENOMIC DNA]</scope>
    <source>
        <strain evidence="3">Lake Konstanz</strain>
    </source>
</reference>
<dbReference type="VEuPathDB" id="TriTrypDB:BSAL_16560"/>